<dbReference type="RefSeq" id="WP_042069762.1">
    <property type="nucleotide sequence ID" value="NZ_CP003915.1"/>
</dbReference>
<evidence type="ECO:0000313" key="4">
    <source>
        <dbReference type="Proteomes" id="UP000019095"/>
    </source>
</evidence>
<dbReference type="AlphaFoldDB" id="W0P5S7"/>
<dbReference type="InterPro" id="IPR006680">
    <property type="entry name" value="Amidohydro-rel"/>
</dbReference>
<dbReference type="STRING" id="1247726.MIM_c00280"/>
<reference evidence="3 4" key="1">
    <citation type="journal article" date="2014" name="Microbiology">
        <title>Unravelling the complete genome sequence of Advenella mimigardefordensis strain DPN7T and novel insights in the catabolism of the xenobiotic polythioester precursor 3,3'-dithiodipropionate.</title>
        <authorList>
            <person name="Wubbeler J.H."/>
            <person name="Hiessl S."/>
            <person name="Schuldes J."/>
            <person name="Thurmer A."/>
            <person name="Daniel R."/>
            <person name="Steinbuchel A."/>
        </authorList>
    </citation>
    <scope>NUCLEOTIDE SEQUENCE [LARGE SCALE GENOMIC DNA]</scope>
    <source>
        <strain evidence="4">DSM 17166 / LMG 22922 / DPN7</strain>
    </source>
</reference>
<dbReference type="Gene3D" id="3.20.20.140">
    <property type="entry name" value="Metal-dependent hydrolases"/>
    <property type="match status" value="1"/>
</dbReference>
<accession>W0P5S7</accession>
<dbReference type="InterPro" id="IPR032466">
    <property type="entry name" value="Metal_Hydrolase"/>
</dbReference>
<dbReference type="eggNOG" id="COG3618">
    <property type="taxonomic scope" value="Bacteria"/>
</dbReference>
<dbReference type="InterPro" id="IPR052350">
    <property type="entry name" value="Metallo-dep_Lactonases"/>
</dbReference>
<comment type="similarity">
    <text evidence="1">Belongs to the metallo-dependent hydrolases superfamily.</text>
</comment>
<gene>
    <name evidence="3" type="ORF">MIM_c00280</name>
</gene>
<evidence type="ECO:0000256" key="1">
    <source>
        <dbReference type="ARBA" id="ARBA00038310"/>
    </source>
</evidence>
<dbReference type="Proteomes" id="UP000019095">
    <property type="component" value="Chromosome"/>
</dbReference>
<name>W0P5S7_ADVMD</name>
<proteinExistence type="inferred from homology"/>
<dbReference type="OrthoDB" id="9787654at2"/>
<sequence length="349" mass="39250">MNTGKSFTSPHIAIRPEWLSMRQEEAIWPDLPIIDSHHHLWDRPQSRYMLHELVADMSSGHNIVATVFVQSRSMYRQHGPDIFKPVGEVEFANGVAACFESGLYDNRNGCAGIVAGADLTIGQQLHDVIGQMKQVAGARLKGIRNSTAWHDSPEVRSNPIQPPRGLLSDPGFLDGVRTLAEYDLCLDIWAYHTQLSEVFELAKACPQLHIVLDHLGGPVGVGPYREARKEVFDEWKKSIQQLAALPNITIKLGGFGLKVMGYHYFECEVPPSSEQLAQDWRPYTETLIALFGTSRCMFESNFPVDKGMYSYSIMWNAFKRICNGCSSDEIQDLFFNTAKRIYSLDLPQG</sequence>
<dbReference type="PATRIC" id="fig|1247726.3.peg.32"/>
<feature type="domain" description="Amidohydrolase-related" evidence="2">
    <location>
        <begin position="34"/>
        <end position="343"/>
    </location>
</feature>
<dbReference type="HOGENOM" id="CLU_044590_3_1_4"/>
<keyword evidence="4" id="KW-1185">Reference proteome</keyword>
<keyword evidence="3" id="KW-0378">Hydrolase</keyword>
<dbReference type="PANTHER" id="PTHR43569">
    <property type="entry name" value="AMIDOHYDROLASE"/>
    <property type="match status" value="1"/>
</dbReference>
<evidence type="ECO:0000313" key="3">
    <source>
        <dbReference type="EMBL" id="AHG62131.1"/>
    </source>
</evidence>
<dbReference type="PANTHER" id="PTHR43569:SF1">
    <property type="entry name" value="BLL3371 PROTEIN"/>
    <property type="match status" value="1"/>
</dbReference>
<dbReference type="KEGG" id="amim:MIM_c00280"/>
<protein>
    <submittedName>
        <fullName evidence="3">Putative amidohydrolase 2</fullName>
    </submittedName>
</protein>
<dbReference type="GO" id="GO:0016787">
    <property type="term" value="F:hydrolase activity"/>
    <property type="evidence" value="ECO:0007669"/>
    <property type="project" value="UniProtKB-KW"/>
</dbReference>
<dbReference type="Pfam" id="PF04909">
    <property type="entry name" value="Amidohydro_2"/>
    <property type="match status" value="1"/>
</dbReference>
<organism evidence="3 4">
    <name type="scientific">Advenella mimigardefordensis (strain DSM 17166 / LMG 22922 / DPN7)</name>
    <dbReference type="NCBI Taxonomy" id="1247726"/>
    <lineage>
        <taxon>Bacteria</taxon>
        <taxon>Pseudomonadati</taxon>
        <taxon>Pseudomonadota</taxon>
        <taxon>Betaproteobacteria</taxon>
        <taxon>Burkholderiales</taxon>
        <taxon>Alcaligenaceae</taxon>
    </lineage>
</organism>
<dbReference type="EMBL" id="CP003915">
    <property type="protein sequence ID" value="AHG62131.1"/>
    <property type="molecule type" value="Genomic_DNA"/>
</dbReference>
<evidence type="ECO:0000259" key="2">
    <source>
        <dbReference type="Pfam" id="PF04909"/>
    </source>
</evidence>
<dbReference type="SUPFAM" id="SSF51556">
    <property type="entry name" value="Metallo-dependent hydrolases"/>
    <property type="match status" value="1"/>
</dbReference>